<evidence type="ECO:0000256" key="1">
    <source>
        <dbReference type="ARBA" id="ARBA00010218"/>
    </source>
</evidence>
<evidence type="ECO:0000313" key="4">
    <source>
        <dbReference type="EMBL" id="KAL2047026.1"/>
    </source>
</evidence>
<feature type="region of interest" description="Disordered" evidence="2">
    <location>
        <begin position="98"/>
        <end position="169"/>
    </location>
</feature>
<feature type="region of interest" description="Disordered" evidence="2">
    <location>
        <begin position="197"/>
        <end position="256"/>
    </location>
</feature>
<reference evidence="4 5" key="1">
    <citation type="submission" date="2024-09" db="EMBL/GenBank/DDBJ databases">
        <title>Rethinking Asexuality: The Enigmatic Case of Functional Sexual Genes in Lepraria (Stereocaulaceae).</title>
        <authorList>
            <person name="Doellman M."/>
            <person name="Sun Y."/>
            <person name="Barcenas-Pena A."/>
            <person name="Lumbsch H.T."/>
            <person name="Grewe F."/>
        </authorList>
    </citation>
    <scope>NUCLEOTIDE SEQUENCE [LARGE SCALE GENOMIC DNA]</scope>
    <source>
        <strain evidence="4 5">Mercado 3170</strain>
    </source>
</reference>
<organism evidence="4 5">
    <name type="scientific">Stereocaulon virgatum</name>
    <dbReference type="NCBI Taxonomy" id="373712"/>
    <lineage>
        <taxon>Eukaryota</taxon>
        <taxon>Fungi</taxon>
        <taxon>Dikarya</taxon>
        <taxon>Ascomycota</taxon>
        <taxon>Pezizomycotina</taxon>
        <taxon>Lecanoromycetes</taxon>
        <taxon>OSLEUM clade</taxon>
        <taxon>Lecanoromycetidae</taxon>
        <taxon>Lecanorales</taxon>
        <taxon>Lecanorineae</taxon>
        <taxon>Stereocaulaceae</taxon>
        <taxon>Stereocaulon</taxon>
    </lineage>
</organism>
<dbReference type="EMBL" id="JBEFKJ010000003">
    <property type="protein sequence ID" value="KAL2047026.1"/>
    <property type="molecule type" value="Genomic_DNA"/>
</dbReference>
<feature type="domain" description="Transcription factor Iwr1" evidence="3">
    <location>
        <begin position="334"/>
        <end position="420"/>
    </location>
</feature>
<dbReference type="PANTHER" id="PTHR28063">
    <property type="entry name" value="RNA POLYMERASE II NUCLEAR LOCALIZATION PROTEIN IWR1"/>
    <property type="match status" value="1"/>
</dbReference>
<feature type="region of interest" description="Disordered" evidence="2">
    <location>
        <begin position="70"/>
        <end position="89"/>
    </location>
</feature>
<keyword evidence="5" id="KW-1185">Reference proteome</keyword>
<name>A0ABR4AQG5_9LECA</name>
<feature type="compositionally biased region" description="Basic and acidic residues" evidence="2">
    <location>
        <begin position="100"/>
        <end position="114"/>
    </location>
</feature>
<evidence type="ECO:0000256" key="2">
    <source>
        <dbReference type="SAM" id="MobiDB-lite"/>
    </source>
</evidence>
<dbReference type="InterPro" id="IPR013883">
    <property type="entry name" value="TF_Iwr1_dom"/>
</dbReference>
<feature type="compositionally biased region" description="Polar residues" evidence="2">
    <location>
        <begin position="144"/>
        <end position="160"/>
    </location>
</feature>
<gene>
    <name evidence="4" type="ORF">N7G274_001044</name>
</gene>
<feature type="compositionally biased region" description="Acidic residues" evidence="2">
    <location>
        <begin position="393"/>
        <end position="409"/>
    </location>
</feature>
<feature type="region of interest" description="Disordered" evidence="2">
    <location>
        <begin position="288"/>
        <end position="327"/>
    </location>
</feature>
<dbReference type="InterPro" id="IPR040150">
    <property type="entry name" value="Iwr1"/>
</dbReference>
<feature type="compositionally biased region" description="Basic and acidic residues" evidence="2">
    <location>
        <begin position="124"/>
        <end position="134"/>
    </location>
</feature>
<protein>
    <recommendedName>
        <fullName evidence="3">Transcription factor Iwr1 domain-containing protein</fullName>
    </recommendedName>
</protein>
<evidence type="ECO:0000259" key="3">
    <source>
        <dbReference type="Pfam" id="PF08574"/>
    </source>
</evidence>
<comment type="similarity">
    <text evidence="1">Belongs to the IWR1/SLC7A6OS family.</text>
</comment>
<feature type="compositionally biased region" description="Acidic residues" evidence="2">
    <location>
        <begin position="416"/>
        <end position="425"/>
    </location>
</feature>
<dbReference type="Proteomes" id="UP001590950">
    <property type="component" value="Unassembled WGS sequence"/>
</dbReference>
<dbReference type="Pfam" id="PF08574">
    <property type="entry name" value="Iwr1"/>
    <property type="match status" value="1"/>
</dbReference>
<evidence type="ECO:0000313" key="5">
    <source>
        <dbReference type="Proteomes" id="UP001590950"/>
    </source>
</evidence>
<feature type="compositionally biased region" description="Acidic residues" evidence="2">
    <location>
        <begin position="439"/>
        <end position="455"/>
    </location>
</feature>
<feature type="compositionally biased region" description="Basic and acidic residues" evidence="2">
    <location>
        <begin position="225"/>
        <end position="234"/>
    </location>
</feature>
<proteinExistence type="inferred from homology"/>
<comment type="caution">
    <text evidence="4">The sequence shown here is derived from an EMBL/GenBank/DDBJ whole genome shotgun (WGS) entry which is preliminary data.</text>
</comment>
<accession>A0ABR4AQG5</accession>
<sequence length="473" mass="53788">MALPPERITVKRRLDEDPVDALYLRKKKHRPSAVWRLADKEDVAPAHTQLLRPFNPTNDPPPTVDISILPGPKVPSVRTTTLDEDYDKSGDAISSLFQDRAQDPQSRHQAEKHLPATSFNRPIRHSENSQRPDRASPQLRKFHLSTTRLPTSPPHTSFKSSVRRNRKSQRTDLAIFEESKGKLLESAQALRDQEAECDRPGLKEVGDDETISTIEPPRKKPNATLEERKWRAETWNKPTKPSRSIAAKSKSDRKAGLDSKWDLESLEFAEQLQQIALQEIQVEEQRARVKSSSRQLKPQSKPPRSRQPILRQAADTDRGDVAMADGNVPDVESNYVFDTYIRFQPSTQPLGAGKSTEPHVDPLQGIDYGNFGVIVIDDDDDEKTFWETYGEIQESDPDWNSEEEDENAEDFYGNDYPEDEVSSDDEYGRGAYNYRHDASDDEEFGEETAWSDDDEARPSRSAHRAHTEYGTAN</sequence>
<feature type="region of interest" description="Disordered" evidence="2">
    <location>
        <begin position="386"/>
        <end position="473"/>
    </location>
</feature>
<dbReference type="PANTHER" id="PTHR28063:SF1">
    <property type="entry name" value="RNA POLYMERASE II NUCLEAR LOCALIZATION PROTEIN IWR1"/>
    <property type="match status" value="1"/>
</dbReference>